<organism evidence="9 10">
    <name type="scientific">Mangrovimicrobium sediminis</name>
    <dbReference type="NCBI Taxonomy" id="2562682"/>
    <lineage>
        <taxon>Bacteria</taxon>
        <taxon>Pseudomonadati</taxon>
        <taxon>Pseudomonadota</taxon>
        <taxon>Gammaproteobacteria</taxon>
        <taxon>Cellvibrionales</taxon>
        <taxon>Halieaceae</taxon>
        <taxon>Mangrovimicrobium</taxon>
    </lineage>
</organism>
<sequence>MSRWCEFDSREALDKALAEHLAQRLAQEIRAQGAASLAVSGGSTPKGMFAQLAAQDIPWEQVWVTLVDERWVAPDDADSNERLVRENLLVAHAARARFVGLKTTHAQVSDGLAEATARLAPLPRPITCVVLGMGGDGHTASWFPQAGNLAQLLDPAGKDVLGRCDPVTAPHERITLTLPVVLQSREIIVHITGADKRAVLDEAVDKRYPIAAVTAQTANPATIWWAP</sequence>
<dbReference type="OrthoDB" id="9810967at2"/>
<dbReference type="PANTHER" id="PTHR11054">
    <property type="entry name" value="6-PHOSPHOGLUCONOLACTONASE"/>
    <property type="match status" value="1"/>
</dbReference>
<dbReference type="RefSeq" id="WP_135441061.1">
    <property type="nucleotide sequence ID" value="NZ_SRLE01000002.1"/>
</dbReference>
<comment type="pathway">
    <text evidence="3 7">Carbohydrate degradation; pentose phosphate pathway; D-ribulose 5-phosphate from D-glucose 6-phosphate (oxidative stage): step 2/3.</text>
</comment>
<evidence type="ECO:0000256" key="1">
    <source>
        <dbReference type="ARBA" id="ARBA00000832"/>
    </source>
</evidence>
<accession>A0A4Z0M8G5</accession>
<proteinExistence type="inferred from homology"/>
<dbReference type="EMBL" id="SRLE01000002">
    <property type="protein sequence ID" value="TGD75809.1"/>
    <property type="molecule type" value="Genomic_DNA"/>
</dbReference>
<dbReference type="InterPro" id="IPR039104">
    <property type="entry name" value="6PGL"/>
</dbReference>
<evidence type="ECO:0000259" key="8">
    <source>
        <dbReference type="Pfam" id="PF01182"/>
    </source>
</evidence>
<reference evidence="9 10" key="1">
    <citation type="submission" date="2019-04" db="EMBL/GenBank/DDBJ databases">
        <title>Taxonomy of novel Haliea sp. from mangrove soil of West Coast of India.</title>
        <authorList>
            <person name="Verma A."/>
            <person name="Kumar P."/>
            <person name="Krishnamurthi S."/>
        </authorList>
    </citation>
    <scope>NUCLEOTIDE SEQUENCE [LARGE SCALE GENOMIC DNA]</scope>
    <source>
        <strain evidence="9 10">SAOS-164</strain>
    </source>
</reference>
<evidence type="ECO:0000256" key="4">
    <source>
        <dbReference type="ARBA" id="ARBA00010662"/>
    </source>
</evidence>
<keyword evidence="10" id="KW-1185">Reference proteome</keyword>
<dbReference type="GO" id="GO:0005975">
    <property type="term" value="P:carbohydrate metabolic process"/>
    <property type="evidence" value="ECO:0007669"/>
    <property type="project" value="UniProtKB-UniRule"/>
</dbReference>
<evidence type="ECO:0000256" key="5">
    <source>
        <dbReference type="ARBA" id="ARBA00013198"/>
    </source>
</evidence>
<comment type="function">
    <text evidence="2 7">Hydrolysis of 6-phosphogluconolactone to 6-phosphogluconate.</text>
</comment>
<dbReference type="InterPro" id="IPR037171">
    <property type="entry name" value="NagB/RpiA_transferase-like"/>
</dbReference>
<dbReference type="Gene3D" id="3.40.50.1360">
    <property type="match status" value="1"/>
</dbReference>
<evidence type="ECO:0000256" key="7">
    <source>
        <dbReference type="RuleBase" id="RU365095"/>
    </source>
</evidence>
<evidence type="ECO:0000313" key="10">
    <source>
        <dbReference type="Proteomes" id="UP000298050"/>
    </source>
</evidence>
<comment type="catalytic activity">
    <reaction evidence="1 7">
        <text>6-phospho-D-glucono-1,5-lactone + H2O = 6-phospho-D-gluconate + H(+)</text>
        <dbReference type="Rhea" id="RHEA:12556"/>
        <dbReference type="ChEBI" id="CHEBI:15377"/>
        <dbReference type="ChEBI" id="CHEBI:15378"/>
        <dbReference type="ChEBI" id="CHEBI:57955"/>
        <dbReference type="ChEBI" id="CHEBI:58759"/>
        <dbReference type="EC" id="3.1.1.31"/>
    </reaction>
</comment>
<comment type="caution">
    <text evidence="9">The sequence shown here is derived from an EMBL/GenBank/DDBJ whole genome shotgun (WGS) entry which is preliminary data.</text>
</comment>
<protein>
    <recommendedName>
        <fullName evidence="6 7">6-phosphogluconolactonase</fullName>
        <shortName evidence="7">6PGL</shortName>
        <ecNumber evidence="5 7">3.1.1.31</ecNumber>
    </recommendedName>
</protein>
<dbReference type="GO" id="GO:0006098">
    <property type="term" value="P:pentose-phosphate shunt"/>
    <property type="evidence" value="ECO:0007669"/>
    <property type="project" value="UniProtKB-UniPathway"/>
</dbReference>
<evidence type="ECO:0000256" key="2">
    <source>
        <dbReference type="ARBA" id="ARBA00002681"/>
    </source>
</evidence>
<dbReference type="CDD" id="cd01400">
    <property type="entry name" value="6PGL"/>
    <property type="match status" value="1"/>
</dbReference>
<feature type="domain" description="Glucosamine/galactosamine-6-phosphate isomerase" evidence="8">
    <location>
        <begin position="9"/>
        <end position="217"/>
    </location>
</feature>
<evidence type="ECO:0000256" key="6">
    <source>
        <dbReference type="ARBA" id="ARBA00020337"/>
    </source>
</evidence>
<dbReference type="SUPFAM" id="SSF100950">
    <property type="entry name" value="NagB/RpiA/CoA transferase-like"/>
    <property type="match status" value="1"/>
</dbReference>
<dbReference type="NCBIfam" id="TIGR01198">
    <property type="entry name" value="pgl"/>
    <property type="match status" value="1"/>
</dbReference>
<dbReference type="InterPro" id="IPR006148">
    <property type="entry name" value="Glc/Gal-6P_isomerase"/>
</dbReference>
<dbReference type="UniPathway" id="UPA00115">
    <property type="reaction ID" value="UER00409"/>
</dbReference>
<keyword evidence="7 9" id="KW-0378">Hydrolase</keyword>
<dbReference type="Pfam" id="PF01182">
    <property type="entry name" value="Glucosamine_iso"/>
    <property type="match status" value="1"/>
</dbReference>
<dbReference type="GO" id="GO:0017057">
    <property type="term" value="F:6-phosphogluconolactonase activity"/>
    <property type="evidence" value="ECO:0007669"/>
    <property type="project" value="UniProtKB-UniRule"/>
</dbReference>
<dbReference type="Proteomes" id="UP000298050">
    <property type="component" value="Unassembled WGS sequence"/>
</dbReference>
<evidence type="ECO:0000256" key="3">
    <source>
        <dbReference type="ARBA" id="ARBA00004961"/>
    </source>
</evidence>
<dbReference type="PANTHER" id="PTHR11054:SF0">
    <property type="entry name" value="6-PHOSPHOGLUCONOLACTONASE"/>
    <property type="match status" value="1"/>
</dbReference>
<comment type="similarity">
    <text evidence="4 7">Belongs to the glucosamine/galactosamine-6-phosphate isomerase family. 6-phosphogluconolactonase subfamily.</text>
</comment>
<dbReference type="InterPro" id="IPR005900">
    <property type="entry name" value="6-phosphogluconolactonase_DevB"/>
</dbReference>
<name>A0A4Z0M8G5_9GAMM</name>
<dbReference type="AlphaFoldDB" id="A0A4Z0M8G5"/>
<evidence type="ECO:0000313" key="9">
    <source>
        <dbReference type="EMBL" id="TGD75809.1"/>
    </source>
</evidence>
<dbReference type="EC" id="3.1.1.31" evidence="5 7"/>
<gene>
    <name evidence="7 9" type="primary">pgl</name>
    <name evidence="9" type="ORF">E4634_02775</name>
</gene>